<organism evidence="1 2">
    <name type="scientific">Saccharibacillus brassicae</name>
    <dbReference type="NCBI Taxonomy" id="2583377"/>
    <lineage>
        <taxon>Bacteria</taxon>
        <taxon>Bacillati</taxon>
        <taxon>Bacillota</taxon>
        <taxon>Bacilli</taxon>
        <taxon>Bacillales</taxon>
        <taxon>Paenibacillaceae</taxon>
        <taxon>Saccharibacillus</taxon>
    </lineage>
</organism>
<proteinExistence type="predicted"/>
<dbReference type="GO" id="GO:0005737">
    <property type="term" value="C:cytoplasm"/>
    <property type="evidence" value="ECO:0007669"/>
    <property type="project" value="TreeGrafter"/>
</dbReference>
<name>A0A4Y6UWD8_SACBS</name>
<dbReference type="SMART" id="SM00855">
    <property type="entry name" value="PGAM"/>
    <property type="match status" value="1"/>
</dbReference>
<dbReference type="KEGG" id="saca:FFV09_05295"/>
<dbReference type="EMBL" id="CP041217">
    <property type="protein sequence ID" value="QDH20325.1"/>
    <property type="molecule type" value="Genomic_DNA"/>
</dbReference>
<dbReference type="RefSeq" id="WP_141446741.1">
    <property type="nucleotide sequence ID" value="NZ_CP041217.1"/>
</dbReference>
<dbReference type="AlphaFoldDB" id="A0A4Y6UWD8"/>
<dbReference type="GO" id="GO:0016791">
    <property type="term" value="F:phosphatase activity"/>
    <property type="evidence" value="ECO:0007669"/>
    <property type="project" value="TreeGrafter"/>
</dbReference>
<protein>
    <submittedName>
        <fullName evidence="1">Histidine phosphatase family protein</fullName>
    </submittedName>
</protein>
<dbReference type="Proteomes" id="UP000316968">
    <property type="component" value="Chromosome"/>
</dbReference>
<dbReference type="InterPro" id="IPR013078">
    <property type="entry name" value="His_Pase_superF_clade-1"/>
</dbReference>
<evidence type="ECO:0000313" key="1">
    <source>
        <dbReference type="EMBL" id="QDH20325.1"/>
    </source>
</evidence>
<dbReference type="CDD" id="cd07067">
    <property type="entry name" value="HP_PGM_like"/>
    <property type="match status" value="1"/>
</dbReference>
<keyword evidence="2" id="KW-1185">Reference proteome</keyword>
<reference evidence="1 2" key="1">
    <citation type="submission" date="2019-06" db="EMBL/GenBank/DDBJ databases">
        <title>Saccharibacillus brassicae sp. nov., an endophytic bacterium isolated from Chinese cabbage seeds (Brassica pekinensis).</title>
        <authorList>
            <person name="Jiang L."/>
            <person name="Lee J."/>
            <person name="Kim S.W."/>
        </authorList>
    </citation>
    <scope>NUCLEOTIDE SEQUENCE [LARGE SCALE GENOMIC DNA]</scope>
    <source>
        <strain evidence="2">KCTC 43072 / ATSA2</strain>
    </source>
</reference>
<dbReference type="PANTHER" id="PTHR48100:SF1">
    <property type="entry name" value="HISTIDINE PHOSPHATASE FAMILY PROTEIN-RELATED"/>
    <property type="match status" value="1"/>
</dbReference>
<dbReference type="OrthoDB" id="2435937at2"/>
<sequence>MPLLFVRHGQAEHNLDTPDRLERLHPRLTDLGRQQVAELNSRIRIDDGDLLLVSPTVRTLETLALLTEGCNARPAWVSPRVGPRMFPQNPAWTTLPCDVPLTREDVQAYGAGLKLRQPDTAALWRSGINAMPEAEFAPLARELIDWIAGQRRRRTIIVSHDGTINAYRQLLGEPDVSRHDFLGEAGCYTLDI</sequence>
<gene>
    <name evidence="1" type="ORF">FFV09_05295</name>
</gene>
<dbReference type="SUPFAM" id="SSF53254">
    <property type="entry name" value="Phosphoglycerate mutase-like"/>
    <property type="match status" value="1"/>
</dbReference>
<dbReference type="Pfam" id="PF00300">
    <property type="entry name" value="His_Phos_1"/>
    <property type="match status" value="1"/>
</dbReference>
<dbReference type="InterPro" id="IPR029033">
    <property type="entry name" value="His_PPase_superfam"/>
</dbReference>
<accession>A0A4Y6UWD8</accession>
<dbReference type="InterPro" id="IPR050275">
    <property type="entry name" value="PGM_Phosphatase"/>
</dbReference>
<dbReference type="PANTHER" id="PTHR48100">
    <property type="entry name" value="BROAD-SPECIFICITY PHOSPHATASE YOR283W-RELATED"/>
    <property type="match status" value="1"/>
</dbReference>
<dbReference type="Gene3D" id="3.40.50.1240">
    <property type="entry name" value="Phosphoglycerate mutase-like"/>
    <property type="match status" value="1"/>
</dbReference>
<evidence type="ECO:0000313" key="2">
    <source>
        <dbReference type="Proteomes" id="UP000316968"/>
    </source>
</evidence>